<comment type="caution">
    <text evidence="1">The sequence shown here is derived from an EMBL/GenBank/DDBJ whole genome shotgun (WGS) entry which is preliminary data.</text>
</comment>
<protein>
    <submittedName>
        <fullName evidence="1">TIGR00725 family protein</fullName>
    </submittedName>
</protein>
<dbReference type="Pfam" id="PF18306">
    <property type="entry name" value="LDcluster4"/>
    <property type="match status" value="1"/>
</dbReference>
<name>A0A424YDF0_9FIRM</name>
<dbReference type="Proteomes" id="UP000285138">
    <property type="component" value="Unassembled WGS sequence"/>
</dbReference>
<dbReference type="InterPro" id="IPR005268">
    <property type="entry name" value="CHP00725"/>
</dbReference>
<dbReference type="InterPro" id="IPR052341">
    <property type="entry name" value="LOG_family_nucleotidases"/>
</dbReference>
<dbReference type="NCBIfam" id="TIGR00725">
    <property type="entry name" value="TIGR00725 family protein"/>
    <property type="match status" value="1"/>
</dbReference>
<reference evidence="1 2" key="1">
    <citation type="submission" date="2018-08" db="EMBL/GenBank/DDBJ databases">
        <title>The metabolism and importance of syntrophic acetate oxidation coupled to methane or sulfide production in haloalkaline environments.</title>
        <authorList>
            <person name="Timmers P.H.A."/>
            <person name="Vavourakis C.D."/>
            <person name="Sorokin D.Y."/>
            <person name="Sinninghe Damste J.S."/>
            <person name="Muyzer G."/>
            <person name="Stams A.J.M."/>
            <person name="Plugge C.M."/>
        </authorList>
    </citation>
    <scope>NUCLEOTIDE SEQUENCE [LARGE SCALE GENOMIC DNA]</scope>
    <source>
        <strain evidence="1">MSAO_Bac1</strain>
    </source>
</reference>
<gene>
    <name evidence="1" type="ORF">D5R97_06725</name>
</gene>
<proteinExistence type="predicted"/>
<dbReference type="SUPFAM" id="SSF102405">
    <property type="entry name" value="MCP/YpsA-like"/>
    <property type="match status" value="1"/>
</dbReference>
<dbReference type="AlphaFoldDB" id="A0A424YDF0"/>
<dbReference type="PANTHER" id="PTHR43393">
    <property type="entry name" value="CYTOKININ RIBOSIDE 5'-MONOPHOSPHATE PHOSPHORIBOHYDROLASE"/>
    <property type="match status" value="1"/>
</dbReference>
<sequence length="163" mass="17216">MLYYIGVIGAGDCSFEEYQLAEEVGREIARRGAVLLCGGRGGIMEGASRGARQEGGVVIGVLPGTHRKDQNPYLTYSIVTGLNDARNAVIARSCHGVIALCGGSGTLSEIGLSLKAGVPVVGLKTWDIKNSRGEEIIPRAEGAGEAVEKIFQLAKKRKEELDS</sequence>
<evidence type="ECO:0000313" key="1">
    <source>
        <dbReference type="EMBL" id="RQD75092.1"/>
    </source>
</evidence>
<evidence type="ECO:0000313" key="2">
    <source>
        <dbReference type="Proteomes" id="UP000285138"/>
    </source>
</evidence>
<dbReference type="EMBL" id="QZAA01000170">
    <property type="protein sequence ID" value="RQD75092.1"/>
    <property type="molecule type" value="Genomic_DNA"/>
</dbReference>
<dbReference type="Gene3D" id="3.40.50.450">
    <property type="match status" value="1"/>
</dbReference>
<dbReference type="PANTHER" id="PTHR43393:SF3">
    <property type="entry name" value="LYSINE DECARBOXYLASE-LIKE PROTEIN"/>
    <property type="match status" value="1"/>
</dbReference>
<dbReference type="GO" id="GO:0005829">
    <property type="term" value="C:cytosol"/>
    <property type="evidence" value="ECO:0007669"/>
    <property type="project" value="TreeGrafter"/>
</dbReference>
<organism evidence="1 2">
    <name type="scientific">Candidatus Syntrophonatronum acetioxidans</name>
    <dbReference type="NCBI Taxonomy" id="1795816"/>
    <lineage>
        <taxon>Bacteria</taxon>
        <taxon>Bacillati</taxon>
        <taxon>Bacillota</taxon>
        <taxon>Clostridia</taxon>
        <taxon>Eubacteriales</taxon>
        <taxon>Syntrophomonadaceae</taxon>
        <taxon>Candidatus Syntrophonatronum</taxon>
    </lineage>
</organism>
<accession>A0A424YDF0</accession>
<dbReference type="InterPro" id="IPR041164">
    <property type="entry name" value="LDcluster4"/>
</dbReference>